<evidence type="ECO:0000259" key="2">
    <source>
        <dbReference type="Pfam" id="PF20151"/>
    </source>
</evidence>
<feature type="domain" description="DUF6533" evidence="2">
    <location>
        <begin position="57"/>
        <end position="100"/>
    </location>
</feature>
<feature type="transmembrane region" description="Helical" evidence="1">
    <location>
        <begin position="93"/>
        <end position="113"/>
    </location>
</feature>
<feature type="transmembrane region" description="Helical" evidence="1">
    <location>
        <begin position="154"/>
        <end position="178"/>
    </location>
</feature>
<feature type="transmembrane region" description="Helical" evidence="1">
    <location>
        <begin position="128"/>
        <end position="147"/>
    </location>
</feature>
<evidence type="ECO:0000313" key="3">
    <source>
        <dbReference type="EMBL" id="KIK45512.1"/>
    </source>
</evidence>
<dbReference type="HOGENOM" id="CLU_035509_15_1_1"/>
<proteinExistence type="predicted"/>
<dbReference type="InParanoid" id="A0A0D0BHG9"/>
<keyword evidence="4" id="KW-1185">Reference proteome</keyword>
<gene>
    <name evidence="3" type="ORF">CY34DRAFT_801429</name>
</gene>
<reference evidence="3 4" key="1">
    <citation type="submission" date="2014-04" db="EMBL/GenBank/DDBJ databases">
        <authorList>
            <consortium name="DOE Joint Genome Institute"/>
            <person name="Kuo A."/>
            <person name="Ruytinx J."/>
            <person name="Rineau F."/>
            <person name="Colpaert J."/>
            <person name="Kohler A."/>
            <person name="Nagy L.G."/>
            <person name="Floudas D."/>
            <person name="Copeland A."/>
            <person name="Barry K.W."/>
            <person name="Cichocki N."/>
            <person name="Veneault-Fourrey C."/>
            <person name="LaButti K."/>
            <person name="Lindquist E.A."/>
            <person name="Lipzen A."/>
            <person name="Lundell T."/>
            <person name="Morin E."/>
            <person name="Murat C."/>
            <person name="Sun H."/>
            <person name="Tunlid A."/>
            <person name="Henrissat B."/>
            <person name="Grigoriev I.V."/>
            <person name="Hibbett D.S."/>
            <person name="Martin F."/>
            <person name="Nordberg H.P."/>
            <person name="Cantor M.N."/>
            <person name="Hua S.X."/>
        </authorList>
    </citation>
    <scope>NUCLEOTIDE SEQUENCE [LARGE SCALE GENOMIC DNA]</scope>
    <source>
        <strain evidence="3 4">UH-Slu-Lm8-n1</strain>
    </source>
</reference>
<feature type="transmembrane region" description="Helical" evidence="1">
    <location>
        <begin position="208"/>
        <end position="228"/>
    </location>
</feature>
<evidence type="ECO:0000256" key="1">
    <source>
        <dbReference type="SAM" id="Phobius"/>
    </source>
</evidence>
<organism evidence="3 4">
    <name type="scientific">Suillus luteus UH-Slu-Lm8-n1</name>
    <dbReference type="NCBI Taxonomy" id="930992"/>
    <lineage>
        <taxon>Eukaryota</taxon>
        <taxon>Fungi</taxon>
        <taxon>Dikarya</taxon>
        <taxon>Basidiomycota</taxon>
        <taxon>Agaricomycotina</taxon>
        <taxon>Agaricomycetes</taxon>
        <taxon>Agaricomycetidae</taxon>
        <taxon>Boletales</taxon>
        <taxon>Suillineae</taxon>
        <taxon>Suillaceae</taxon>
        <taxon>Suillus</taxon>
    </lineage>
</organism>
<dbReference type="Pfam" id="PF20151">
    <property type="entry name" value="DUF6533"/>
    <property type="match status" value="1"/>
</dbReference>
<accession>A0A0D0BHG9</accession>
<keyword evidence="1" id="KW-0472">Membrane</keyword>
<sequence>MLQPLCQSWIGAECPFAVRRLLLTVNSTCTACHGFTSVMSEQDIDAVVGLRWNDNISVVTITLITYDYILLLEKEIKYVWKRPWTPMSCLYLVVRYLGLVLALLWGCWGGLLYMPESACYNLAVFMEWGYSAYSCIAEGILIWRLYAIYNCSKLLLRVLLGLLFPVVVVTIAADVFLYSRPEVFSVQEIITANAKYCTFFFKEGPLPVTYMSIPMVCYDILLVILAAAKFVKHLKERKKINVRPNRYIFIIVRLHTLCFVLNLINQIFLVLIWAGISIPMMNISELINDTVPYILVPRLTISIWDTHAYSECVYVSKMFEDCGCLASPLALEEYEMSSGIGSESRMGSSFL</sequence>
<evidence type="ECO:0000313" key="4">
    <source>
        <dbReference type="Proteomes" id="UP000054485"/>
    </source>
</evidence>
<name>A0A0D0BHG9_9AGAM</name>
<feature type="transmembrane region" description="Helical" evidence="1">
    <location>
        <begin position="248"/>
        <end position="276"/>
    </location>
</feature>
<dbReference type="Proteomes" id="UP000054485">
    <property type="component" value="Unassembled WGS sequence"/>
</dbReference>
<protein>
    <recommendedName>
        <fullName evidence="2">DUF6533 domain-containing protein</fullName>
    </recommendedName>
</protein>
<keyword evidence="1" id="KW-0812">Transmembrane</keyword>
<reference evidence="4" key="2">
    <citation type="submission" date="2015-01" db="EMBL/GenBank/DDBJ databases">
        <title>Evolutionary Origins and Diversification of the Mycorrhizal Mutualists.</title>
        <authorList>
            <consortium name="DOE Joint Genome Institute"/>
            <consortium name="Mycorrhizal Genomics Consortium"/>
            <person name="Kohler A."/>
            <person name="Kuo A."/>
            <person name="Nagy L.G."/>
            <person name="Floudas D."/>
            <person name="Copeland A."/>
            <person name="Barry K.W."/>
            <person name="Cichocki N."/>
            <person name="Veneault-Fourrey C."/>
            <person name="LaButti K."/>
            <person name="Lindquist E.A."/>
            <person name="Lipzen A."/>
            <person name="Lundell T."/>
            <person name="Morin E."/>
            <person name="Murat C."/>
            <person name="Riley R."/>
            <person name="Ohm R."/>
            <person name="Sun H."/>
            <person name="Tunlid A."/>
            <person name="Henrissat B."/>
            <person name="Grigoriev I.V."/>
            <person name="Hibbett D.S."/>
            <person name="Martin F."/>
        </authorList>
    </citation>
    <scope>NUCLEOTIDE SEQUENCE [LARGE SCALE GENOMIC DNA]</scope>
    <source>
        <strain evidence="4">UH-Slu-Lm8-n1</strain>
    </source>
</reference>
<dbReference type="InterPro" id="IPR045340">
    <property type="entry name" value="DUF6533"/>
</dbReference>
<keyword evidence="1" id="KW-1133">Transmembrane helix</keyword>
<dbReference type="AlphaFoldDB" id="A0A0D0BHG9"/>
<dbReference type="EMBL" id="KN835171">
    <property type="protein sequence ID" value="KIK45512.1"/>
    <property type="molecule type" value="Genomic_DNA"/>
</dbReference>
<dbReference type="OrthoDB" id="2647782at2759"/>